<evidence type="ECO:0000256" key="2">
    <source>
        <dbReference type="ARBA" id="ARBA00022884"/>
    </source>
</evidence>
<dbReference type="InterPro" id="IPR044444">
    <property type="entry name" value="Ribosomal_mL44_DSRM_metazoa"/>
</dbReference>
<evidence type="ECO:0000256" key="9">
    <source>
        <dbReference type="PROSITE-ProRule" id="PRU00266"/>
    </source>
</evidence>
<dbReference type="GO" id="GO:0003725">
    <property type="term" value="F:double-stranded RNA binding"/>
    <property type="evidence" value="ECO:0007669"/>
    <property type="project" value="InterPro"/>
</dbReference>
<evidence type="ECO:0000256" key="5">
    <source>
        <dbReference type="ARBA" id="ARBA00023128"/>
    </source>
</evidence>
<accession>A0AAD6YN59</accession>
<keyword evidence="5" id="KW-0496">Mitochondrion</keyword>
<keyword evidence="6" id="KW-0687">Ribonucleoprotein</keyword>
<evidence type="ECO:0000256" key="6">
    <source>
        <dbReference type="ARBA" id="ARBA00023274"/>
    </source>
</evidence>
<evidence type="ECO:0000256" key="1">
    <source>
        <dbReference type="ARBA" id="ARBA00004173"/>
    </source>
</evidence>
<dbReference type="Pfam" id="PF22892">
    <property type="entry name" value="DSRM_MRPL44"/>
    <property type="match status" value="1"/>
</dbReference>
<dbReference type="Gene3D" id="3.30.160.20">
    <property type="match status" value="1"/>
</dbReference>
<keyword evidence="4" id="KW-0689">Ribosomal protein</keyword>
<proteinExistence type="inferred from homology"/>
<reference evidence="12" key="1">
    <citation type="submission" date="2023-03" db="EMBL/GenBank/DDBJ databases">
        <title>Massive genome expansion in bonnet fungi (Mycena s.s.) driven by repeated elements and novel gene families across ecological guilds.</title>
        <authorList>
            <consortium name="Lawrence Berkeley National Laboratory"/>
            <person name="Harder C.B."/>
            <person name="Miyauchi S."/>
            <person name="Viragh M."/>
            <person name="Kuo A."/>
            <person name="Thoen E."/>
            <person name="Andreopoulos B."/>
            <person name="Lu D."/>
            <person name="Skrede I."/>
            <person name="Drula E."/>
            <person name="Henrissat B."/>
            <person name="Morin E."/>
            <person name="Kohler A."/>
            <person name="Barry K."/>
            <person name="LaButti K."/>
            <person name="Morin E."/>
            <person name="Salamov A."/>
            <person name="Lipzen A."/>
            <person name="Mereny Z."/>
            <person name="Hegedus B."/>
            <person name="Baldrian P."/>
            <person name="Stursova M."/>
            <person name="Weitz H."/>
            <person name="Taylor A."/>
            <person name="Grigoriev I.V."/>
            <person name="Nagy L.G."/>
            <person name="Martin F."/>
            <person name="Kauserud H."/>
        </authorList>
    </citation>
    <scope>NUCLEOTIDE SEQUENCE</scope>
    <source>
        <strain evidence="12">9144</strain>
    </source>
</reference>
<sequence>MVYGRKRLVASALKNVTAVSVAHLPRFPPPQATKSSKLTNFDPEAWAALQPPPPSALSAFAHRIGLGTVLTDPELILQACTHPSAQHLARQNPNAPPLKTNAHLSTLGNALMGLFATEYVHAAYPYLPTRVLKATVTAHVGPLTCSNVAQEMGAVPLLRWHREQPQHSTTYQPPLQRSDALASIPRALTALVYQHRSLLSARQFVHSYFLGREVDVRSMIKFVDPKKALKEMVAKFHREPPKSRLLKETGRFSNTPVFVVGIYSGNDKLGEGFGASLKMAEYRAAEDALLSVYLTRTPSELTQLPTSTFPVGIGDVFRNAPEGTYVASELEQAEVMYGSGGRSGVLCRTEQRNIAA</sequence>
<evidence type="ECO:0000256" key="4">
    <source>
        <dbReference type="ARBA" id="ARBA00022980"/>
    </source>
</evidence>
<name>A0AAD6YN59_9AGAR</name>
<feature type="domain" description="DRBM" evidence="10">
    <location>
        <begin position="224"/>
        <end position="294"/>
    </location>
</feature>
<dbReference type="SUPFAM" id="SSF54768">
    <property type="entry name" value="dsRNA-binding domain-like"/>
    <property type="match status" value="1"/>
</dbReference>
<dbReference type="PANTHER" id="PTHR11207:SF32">
    <property type="entry name" value="LARGE RIBOSOMAL SUBUNIT PROTEIN ML44"/>
    <property type="match status" value="1"/>
</dbReference>
<dbReference type="Proteomes" id="UP001219525">
    <property type="component" value="Unassembled WGS sequence"/>
</dbReference>
<evidence type="ECO:0000256" key="3">
    <source>
        <dbReference type="ARBA" id="ARBA00022946"/>
    </source>
</evidence>
<dbReference type="PROSITE" id="PS50142">
    <property type="entry name" value="RNASE_3_2"/>
    <property type="match status" value="1"/>
</dbReference>
<dbReference type="SUPFAM" id="SSF69065">
    <property type="entry name" value="RNase III domain-like"/>
    <property type="match status" value="1"/>
</dbReference>
<evidence type="ECO:0000259" key="11">
    <source>
        <dbReference type="PROSITE" id="PS50142"/>
    </source>
</evidence>
<dbReference type="CDD" id="cd19873">
    <property type="entry name" value="DSRM_MRPL3_like"/>
    <property type="match status" value="1"/>
</dbReference>
<evidence type="ECO:0000256" key="8">
    <source>
        <dbReference type="ARBA" id="ARBA00035187"/>
    </source>
</evidence>
<dbReference type="InterPro" id="IPR036389">
    <property type="entry name" value="RNase_III_sf"/>
</dbReference>
<keyword evidence="2 9" id="KW-0694">RNA-binding</keyword>
<comment type="subcellular location">
    <subcellularLocation>
        <location evidence="1">Mitochondrion</location>
    </subcellularLocation>
</comment>
<dbReference type="InterPro" id="IPR044443">
    <property type="entry name" value="Ribosomal_mL44_DSRM_fung"/>
</dbReference>
<dbReference type="EMBL" id="JARJCW010000005">
    <property type="protein sequence ID" value="KAJ7224386.1"/>
    <property type="molecule type" value="Genomic_DNA"/>
</dbReference>
<dbReference type="GO" id="GO:0004525">
    <property type="term" value="F:ribonuclease III activity"/>
    <property type="evidence" value="ECO:0007669"/>
    <property type="project" value="InterPro"/>
</dbReference>
<comment type="similarity">
    <text evidence="7">Belongs to the ribonuclease III family. Mitochondrion-specific ribosomal protein mL44 subfamily.</text>
</comment>
<dbReference type="GO" id="GO:0003735">
    <property type="term" value="F:structural constituent of ribosome"/>
    <property type="evidence" value="ECO:0007669"/>
    <property type="project" value="TreeGrafter"/>
</dbReference>
<dbReference type="InterPro" id="IPR000999">
    <property type="entry name" value="RNase_III_dom"/>
</dbReference>
<dbReference type="SMART" id="SM00535">
    <property type="entry name" value="RIBOc"/>
    <property type="match status" value="1"/>
</dbReference>
<dbReference type="GO" id="GO:0006396">
    <property type="term" value="P:RNA processing"/>
    <property type="evidence" value="ECO:0007669"/>
    <property type="project" value="InterPro"/>
</dbReference>
<dbReference type="InterPro" id="IPR014720">
    <property type="entry name" value="dsRBD_dom"/>
</dbReference>
<dbReference type="AlphaFoldDB" id="A0AAD6YN59"/>
<dbReference type="GO" id="GO:0005739">
    <property type="term" value="C:mitochondrion"/>
    <property type="evidence" value="ECO:0007669"/>
    <property type="project" value="TreeGrafter"/>
</dbReference>
<protein>
    <recommendedName>
        <fullName evidence="8">Large ribosomal subunit protein mL44</fullName>
    </recommendedName>
</protein>
<feature type="domain" description="RNase III" evidence="11">
    <location>
        <begin position="57"/>
        <end position="197"/>
    </location>
</feature>
<dbReference type="InterPro" id="IPR055189">
    <property type="entry name" value="RM44_endonuclase"/>
</dbReference>
<dbReference type="Gene3D" id="1.10.1520.10">
    <property type="entry name" value="Ribonuclease III domain"/>
    <property type="match status" value="1"/>
</dbReference>
<dbReference type="PANTHER" id="PTHR11207">
    <property type="entry name" value="RIBONUCLEASE III"/>
    <property type="match status" value="1"/>
</dbReference>
<dbReference type="Pfam" id="PF22935">
    <property type="entry name" value="RM44_endonuclase"/>
    <property type="match status" value="1"/>
</dbReference>
<dbReference type="PROSITE" id="PS50137">
    <property type="entry name" value="DS_RBD"/>
    <property type="match status" value="1"/>
</dbReference>
<dbReference type="SMART" id="SM00358">
    <property type="entry name" value="DSRM"/>
    <property type="match status" value="1"/>
</dbReference>
<evidence type="ECO:0000259" key="10">
    <source>
        <dbReference type="PROSITE" id="PS50137"/>
    </source>
</evidence>
<keyword evidence="3" id="KW-0809">Transit peptide</keyword>
<evidence type="ECO:0000313" key="13">
    <source>
        <dbReference type="Proteomes" id="UP001219525"/>
    </source>
</evidence>
<keyword evidence="13" id="KW-1185">Reference proteome</keyword>
<organism evidence="12 13">
    <name type="scientific">Mycena pura</name>
    <dbReference type="NCBI Taxonomy" id="153505"/>
    <lineage>
        <taxon>Eukaryota</taxon>
        <taxon>Fungi</taxon>
        <taxon>Dikarya</taxon>
        <taxon>Basidiomycota</taxon>
        <taxon>Agaricomycotina</taxon>
        <taxon>Agaricomycetes</taxon>
        <taxon>Agaricomycetidae</taxon>
        <taxon>Agaricales</taxon>
        <taxon>Marasmiineae</taxon>
        <taxon>Mycenaceae</taxon>
        <taxon>Mycena</taxon>
    </lineage>
</organism>
<comment type="caution">
    <text evidence="12">The sequence shown here is derived from an EMBL/GenBank/DDBJ whole genome shotgun (WGS) entry which is preliminary data.</text>
</comment>
<gene>
    <name evidence="12" type="ORF">GGX14DRAFT_491151</name>
</gene>
<evidence type="ECO:0000313" key="12">
    <source>
        <dbReference type="EMBL" id="KAJ7224386.1"/>
    </source>
</evidence>
<evidence type="ECO:0000256" key="7">
    <source>
        <dbReference type="ARBA" id="ARBA00024034"/>
    </source>
</evidence>